<name>A0A8S2ZKP2_9BILA</name>
<evidence type="ECO:0000313" key="1">
    <source>
        <dbReference type="EMBL" id="CAF4629823.1"/>
    </source>
</evidence>
<feature type="non-terminal residue" evidence="1">
    <location>
        <position position="49"/>
    </location>
</feature>
<reference evidence="1" key="1">
    <citation type="submission" date="2021-02" db="EMBL/GenBank/DDBJ databases">
        <authorList>
            <person name="Nowell W R."/>
        </authorList>
    </citation>
    <scope>NUCLEOTIDE SEQUENCE</scope>
</reference>
<dbReference type="EMBL" id="CAJOBI010110298">
    <property type="protein sequence ID" value="CAF4629823.1"/>
    <property type="molecule type" value="Genomic_DNA"/>
</dbReference>
<evidence type="ECO:0000313" key="2">
    <source>
        <dbReference type="Proteomes" id="UP000676336"/>
    </source>
</evidence>
<sequence length="49" mass="5901">MNKQHWKSKIAMGKKLLIKVTMGKSPNEMGNCPFALPWLRRWSKWTQWK</sequence>
<protein>
    <submittedName>
        <fullName evidence="1">Uncharacterized protein</fullName>
    </submittedName>
</protein>
<organism evidence="1 2">
    <name type="scientific">Rotaria magnacalcarata</name>
    <dbReference type="NCBI Taxonomy" id="392030"/>
    <lineage>
        <taxon>Eukaryota</taxon>
        <taxon>Metazoa</taxon>
        <taxon>Spiralia</taxon>
        <taxon>Gnathifera</taxon>
        <taxon>Rotifera</taxon>
        <taxon>Eurotatoria</taxon>
        <taxon>Bdelloidea</taxon>
        <taxon>Philodinida</taxon>
        <taxon>Philodinidae</taxon>
        <taxon>Rotaria</taxon>
    </lineage>
</organism>
<accession>A0A8S2ZKP2</accession>
<gene>
    <name evidence="1" type="ORF">SMN809_LOCUS40238</name>
</gene>
<dbReference type="Proteomes" id="UP000676336">
    <property type="component" value="Unassembled WGS sequence"/>
</dbReference>
<dbReference type="AlphaFoldDB" id="A0A8S2ZKP2"/>
<proteinExistence type="predicted"/>
<comment type="caution">
    <text evidence="1">The sequence shown here is derived from an EMBL/GenBank/DDBJ whole genome shotgun (WGS) entry which is preliminary data.</text>
</comment>